<dbReference type="InterPro" id="IPR037923">
    <property type="entry name" value="HTH-like"/>
</dbReference>
<dbReference type="SUPFAM" id="SSF51215">
    <property type="entry name" value="Regulatory protein AraC"/>
    <property type="match status" value="1"/>
</dbReference>
<dbReference type="Gene3D" id="1.10.10.60">
    <property type="entry name" value="Homeodomain-like"/>
    <property type="match status" value="2"/>
</dbReference>
<protein>
    <submittedName>
        <fullName evidence="5">AraC family transcriptional regulator</fullName>
    </submittedName>
</protein>
<dbReference type="Pfam" id="PF02311">
    <property type="entry name" value="AraC_binding"/>
    <property type="match status" value="1"/>
</dbReference>
<evidence type="ECO:0000256" key="1">
    <source>
        <dbReference type="ARBA" id="ARBA00023015"/>
    </source>
</evidence>
<dbReference type="InterPro" id="IPR018060">
    <property type="entry name" value="HTH_AraC"/>
</dbReference>
<dbReference type="PANTHER" id="PTHR43280:SF2">
    <property type="entry name" value="HTH-TYPE TRANSCRIPTIONAL REGULATOR EXSA"/>
    <property type="match status" value="1"/>
</dbReference>
<reference evidence="5 6" key="1">
    <citation type="submission" date="2019-02" db="EMBL/GenBank/DDBJ databases">
        <title>Paenibacillus sp. nov., isolated from surface-sterilized tissue of Thalictrum simplex L.</title>
        <authorList>
            <person name="Tuo L."/>
        </authorList>
    </citation>
    <scope>NUCLEOTIDE SEQUENCE [LARGE SCALE GENOMIC DNA]</scope>
    <source>
        <strain evidence="5 6">N2SHLJ1</strain>
    </source>
</reference>
<dbReference type="SMART" id="SM00342">
    <property type="entry name" value="HTH_ARAC"/>
    <property type="match status" value="1"/>
</dbReference>
<evidence type="ECO:0000256" key="3">
    <source>
        <dbReference type="ARBA" id="ARBA00023163"/>
    </source>
</evidence>
<dbReference type="InterPro" id="IPR003313">
    <property type="entry name" value="AraC-bd"/>
</dbReference>
<dbReference type="InterPro" id="IPR020449">
    <property type="entry name" value="Tscrpt_reg_AraC-type_HTH"/>
</dbReference>
<keyword evidence="1" id="KW-0805">Transcription regulation</keyword>
<dbReference type="PRINTS" id="PR00032">
    <property type="entry name" value="HTHARAC"/>
</dbReference>
<sequence>MNSDILMCSYSYHTQRFVSAYPGGVHTYLFRLQAEGGAMALVDGKMVPVGPGDLLLFKPGMPYRLVVDEYESAPFGPVVGSGDYYLFCKGPWLDEWWNRSPKPVLTRIDLDDKLLALWKMIILEKRRFEESSSEMADYLLRSLCLMLDRAIVPAEPVKGKPFVATRMKSFIEEHAAVSFKIEDVARHVNLSVSRAAHLFKECYGKSMMEFTLEVRTAIALERMKYSTMTLQQIAETCGFGSYSYFHRVFKTQQGMSPTEYRELHTDMGTPRIK</sequence>
<dbReference type="PROSITE" id="PS01124">
    <property type="entry name" value="HTH_ARAC_FAMILY_2"/>
    <property type="match status" value="1"/>
</dbReference>
<dbReference type="InterPro" id="IPR009057">
    <property type="entry name" value="Homeodomain-like_sf"/>
</dbReference>
<name>A0A4V2J3T9_9BACL</name>
<comment type="caution">
    <text evidence="5">The sequence shown here is derived from an EMBL/GenBank/DDBJ whole genome shotgun (WGS) entry which is preliminary data.</text>
</comment>
<dbReference type="OrthoDB" id="345364at2"/>
<organism evidence="5 6">
    <name type="scientific">Paenibacillus thalictri</name>
    <dbReference type="NCBI Taxonomy" id="2527873"/>
    <lineage>
        <taxon>Bacteria</taxon>
        <taxon>Bacillati</taxon>
        <taxon>Bacillota</taxon>
        <taxon>Bacilli</taxon>
        <taxon>Bacillales</taxon>
        <taxon>Paenibacillaceae</taxon>
        <taxon>Paenibacillus</taxon>
    </lineage>
</organism>
<dbReference type="AlphaFoldDB" id="A0A4V2J3T9"/>
<dbReference type="RefSeq" id="WP_131015525.1">
    <property type="nucleotide sequence ID" value="NZ_SIRE01000016.1"/>
</dbReference>
<keyword evidence="6" id="KW-1185">Reference proteome</keyword>
<gene>
    <name evidence="5" type="ORF">EYB31_21700</name>
</gene>
<keyword evidence="3" id="KW-0804">Transcription</keyword>
<dbReference type="GO" id="GO:0043565">
    <property type="term" value="F:sequence-specific DNA binding"/>
    <property type="evidence" value="ECO:0007669"/>
    <property type="project" value="InterPro"/>
</dbReference>
<evidence type="ECO:0000256" key="2">
    <source>
        <dbReference type="ARBA" id="ARBA00023125"/>
    </source>
</evidence>
<dbReference type="Proteomes" id="UP000293142">
    <property type="component" value="Unassembled WGS sequence"/>
</dbReference>
<evidence type="ECO:0000313" key="6">
    <source>
        <dbReference type="Proteomes" id="UP000293142"/>
    </source>
</evidence>
<evidence type="ECO:0000313" key="5">
    <source>
        <dbReference type="EMBL" id="TBL75614.1"/>
    </source>
</evidence>
<dbReference type="GO" id="GO:0003700">
    <property type="term" value="F:DNA-binding transcription factor activity"/>
    <property type="evidence" value="ECO:0007669"/>
    <property type="project" value="InterPro"/>
</dbReference>
<dbReference type="EMBL" id="SIRE01000016">
    <property type="protein sequence ID" value="TBL75614.1"/>
    <property type="molecule type" value="Genomic_DNA"/>
</dbReference>
<evidence type="ECO:0000259" key="4">
    <source>
        <dbReference type="PROSITE" id="PS01124"/>
    </source>
</evidence>
<keyword evidence="2" id="KW-0238">DNA-binding</keyword>
<accession>A0A4V2J3T9</accession>
<dbReference type="Pfam" id="PF12833">
    <property type="entry name" value="HTH_18"/>
    <property type="match status" value="1"/>
</dbReference>
<proteinExistence type="predicted"/>
<feature type="domain" description="HTH araC/xylS-type" evidence="4">
    <location>
        <begin position="165"/>
        <end position="263"/>
    </location>
</feature>
<dbReference type="SUPFAM" id="SSF46689">
    <property type="entry name" value="Homeodomain-like"/>
    <property type="match status" value="1"/>
</dbReference>
<dbReference type="PANTHER" id="PTHR43280">
    <property type="entry name" value="ARAC-FAMILY TRANSCRIPTIONAL REGULATOR"/>
    <property type="match status" value="1"/>
</dbReference>